<dbReference type="PANTHER" id="PTHR10578:SF104">
    <property type="entry name" value="CYTOCHROME B2, MITOCHONDRIAL-RELATED"/>
    <property type="match status" value="1"/>
</dbReference>
<keyword evidence="9" id="KW-0560">Oxidoreductase</keyword>
<evidence type="ECO:0000256" key="10">
    <source>
        <dbReference type="ARBA" id="ARBA00023004"/>
    </source>
</evidence>
<dbReference type="FunFam" id="3.20.20.70:FF:000062">
    <property type="entry name" value="Cytochrome b2, mitochondrial, putative"/>
    <property type="match status" value="1"/>
</dbReference>
<keyword evidence="6" id="KW-0285">Flavoprotein</keyword>
<dbReference type="InterPro" id="IPR001199">
    <property type="entry name" value="Cyt_B5-like_heme/steroid-bd"/>
</dbReference>
<feature type="domain" description="Cytochrome b5 heme-binding" evidence="19">
    <location>
        <begin position="9"/>
        <end position="86"/>
    </location>
</feature>
<dbReference type="InParanoid" id="A0A7C8MTU8"/>
<dbReference type="AlphaFoldDB" id="A0A7C8MTU8"/>
<evidence type="ECO:0000256" key="11">
    <source>
        <dbReference type="ARBA" id="ARBA00023128"/>
    </source>
</evidence>
<feature type="compositionally biased region" description="Basic residues" evidence="17">
    <location>
        <begin position="695"/>
        <end position="706"/>
    </location>
</feature>
<evidence type="ECO:0000256" key="7">
    <source>
        <dbReference type="ARBA" id="ARBA00022643"/>
    </source>
</evidence>
<keyword evidence="8" id="KW-0479">Metal-binding</keyword>
<keyword evidence="11" id="KW-0496">Mitochondrion</keyword>
<dbReference type="EMBL" id="WUBL01000060">
    <property type="protein sequence ID" value="KAF2967875.1"/>
    <property type="molecule type" value="Genomic_DNA"/>
</dbReference>
<evidence type="ECO:0000313" key="21">
    <source>
        <dbReference type="EMBL" id="KAF2967875.1"/>
    </source>
</evidence>
<comment type="similarity">
    <text evidence="14">In the N-terminal section; belongs to the cytochrome b5 family.</text>
</comment>
<protein>
    <recommendedName>
        <fullName evidence="16">L-lactate dehydrogenase (cytochrome)</fullName>
        <ecNumber evidence="15">1.1.2.3</ecNumber>
    </recommendedName>
</protein>
<evidence type="ECO:0000256" key="16">
    <source>
        <dbReference type="ARBA" id="ARBA00068515"/>
    </source>
</evidence>
<dbReference type="PROSITE" id="PS50255">
    <property type="entry name" value="CYTOCHROME_B5_2"/>
    <property type="match status" value="1"/>
</dbReference>
<keyword evidence="7" id="KW-0288">FMN</keyword>
<gene>
    <name evidence="21" type="ORF">GQX73_g5663</name>
</gene>
<dbReference type="SUPFAM" id="SSF55856">
    <property type="entry name" value="Cytochrome b5-like heme/steroid binding domain"/>
    <property type="match status" value="1"/>
</dbReference>
<evidence type="ECO:0000256" key="13">
    <source>
        <dbReference type="ARBA" id="ARBA00061137"/>
    </source>
</evidence>
<evidence type="ECO:0000256" key="6">
    <source>
        <dbReference type="ARBA" id="ARBA00022630"/>
    </source>
</evidence>
<dbReference type="SUPFAM" id="SSF51395">
    <property type="entry name" value="FMN-linked oxidoreductases"/>
    <property type="match status" value="1"/>
</dbReference>
<evidence type="ECO:0000259" key="20">
    <source>
        <dbReference type="PROSITE" id="PS51349"/>
    </source>
</evidence>
<dbReference type="PANTHER" id="PTHR10578">
    <property type="entry name" value="S -2-HYDROXY-ACID OXIDASE-RELATED"/>
    <property type="match status" value="1"/>
</dbReference>
<evidence type="ECO:0000256" key="17">
    <source>
        <dbReference type="SAM" id="MobiDB-lite"/>
    </source>
</evidence>
<dbReference type="CDD" id="cd02922">
    <property type="entry name" value="FCB2_FMN"/>
    <property type="match status" value="1"/>
</dbReference>
<evidence type="ECO:0000256" key="9">
    <source>
        <dbReference type="ARBA" id="ARBA00023002"/>
    </source>
</evidence>
<feature type="compositionally biased region" description="Acidic residues" evidence="17">
    <location>
        <begin position="715"/>
        <end position="733"/>
    </location>
</feature>
<dbReference type="InterPro" id="IPR000262">
    <property type="entry name" value="FMN-dep_DH"/>
</dbReference>
<feature type="domain" description="FMN hydroxy acid dehydrogenase" evidence="20">
    <location>
        <begin position="112"/>
        <end position="480"/>
    </location>
</feature>
<reference evidence="21 22" key="1">
    <citation type="submission" date="2019-12" db="EMBL/GenBank/DDBJ databases">
        <title>Draft genome sequence of the ascomycete Xylaria multiplex DSM 110363.</title>
        <authorList>
            <person name="Buettner E."/>
            <person name="Kellner H."/>
        </authorList>
    </citation>
    <scope>NUCLEOTIDE SEQUENCE [LARGE SCALE GENOMIC DNA]</scope>
    <source>
        <strain evidence="21 22">DSM 110363</strain>
    </source>
</reference>
<organism evidence="21 22">
    <name type="scientific">Xylaria multiplex</name>
    <dbReference type="NCBI Taxonomy" id="323545"/>
    <lineage>
        <taxon>Eukaryota</taxon>
        <taxon>Fungi</taxon>
        <taxon>Dikarya</taxon>
        <taxon>Ascomycota</taxon>
        <taxon>Pezizomycotina</taxon>
        <taxon>Sordariomycetes</taxon>
        <taxon>Xylariomycetidae</taxon>
        <taxon>Xylariales</taxon>
        <taxon>Xylariaceae</taxon>
        <taxon>Xylaria</taxon>
    </lineage>
</organism>
<dbReference type="InterPro" id="IPR036400">
    <property type="entry name" value="Cyt_B5-like_heme/steroid_sf"/>
</dbReference>
<evidence type="ECO:0000256" key="2">
    <source>
        <dbReference type="ARBA" id="ARBA00001970"/>
    </source>
</evidence>
<sequence>MDPKGASNSRLVRVEEVLAHRALGDLWLVVDGVVYDLSEFAPEHPGGVGVLLQHAGHDATAAYLEVHSPSLVRTSLPESRRIGVLDMTTVTEEWAQLPAIERPSAKVKGGKPPLSSIINAHDFRLAAQQSYTPKAWAFMTSAATDCLTMERNSSTYNDIVLRPRVLQNVSTVDVSTTMLGHRISTPIFIAPTSMGKLFHPEGERELGRGAQSLGIPQCVSTSCSFPLSEVMDAVEENKSADGANVPVFFQLYVDKERRKSENLLRLVKERGVKAIFVTIDCPVIGKREADERLKADESLKLPMSGMKAKNDNKGGSLGRIMGQFIDASLTWGDVAWLRKAAPGLPIVLKGIQTAMDAVKAVEVGVQAIYITNHGGRSLDTAPATILVLLELQKCCPLIFDKLEVYIDGGITRGTDIFKALCLGAKAVGIGRGFLFALNYGKEGIEHFVNILTDELETTMQQCGITSLDQVHPGLLNTGAVDHLVPGGEEHPYAKWRPRKVTFHSPVFTKVELEPARTHSRENNSDIESIRAEAGTDDELNKLTSTVAKVKGKGKEKMSTTNDSSDAVPEWTRKEDRSLCVMKSEAKTWGEIGKNLERGRKECQQRYRALSSHAKELGITTEKLAKLYISEDEEKAKSKSKTKTKKSGKSKDNSKSKDDGEEKSKSKEKSKGKSKKGATKPDSDSETESKPESRSKSKSKSKKKNNRVTKAPSSSEDSDSSSADDEDAAEDPEAEYWEHRRYIYDTLYGQIYPDQKTLRPDRFYSESDCRVLAGLEARYRADKWLHIQADFCNATGRMVEAEILKAKFYEDEVEE</sequence>
<feature type="compositionally biased region" description="Basic and acidic residues" evidence="17">
    <location>
        <begin position="678"/>
        <end position="694"/>
    </location>
</feature>
<evidence type="ECO:0000256" key="15">
    <source>
        <dbReference type="ARBA" id="ARBA00066458"/>
    </source>
</evidence>
<feature type="region of interest" description="Disordered" evidence="17">
    <location>
        <begin position="631"/>
        <end position="733"/>
    </location>
</feature>
<name>A0A7C8MTU8_9PEZI</name>
<evidence type="ECO:0000256" key="3">
    <source>
        <dbReference type="ARBA" id="ARBA00004569"/>
    </source>
</evidence>
<comment type="cofactor">
    <cofactor evidence="2">
        <name>heme b</name>
        <dbReference type="ChEBI" id="CHEBI:60344"/>
    </cofactor>
</comment>
<dbReference type="GO" id="GO:0046872">
    <property type="term" value="F:metal ion binding"/>
    <property type="evidence" value="ECO:0007669"/>
    <property type="project" value="UniProtKB-KW"/>
</dbReference>
<dbReference type="InterPro" id="IPR001005">
    <property type="entry name" value="SANT/Myb"/>
</dbReference>
<feature type="compositionally biased region" description="Basic residues" evidence="17">
    <location>
        <begin position="637"/>
        <end position="647"/>
    </location>
</feature>
<feature type="region of interest" description="Disordered" evidence="17">
    <location>
        <begin position="550"/>
        <end position="569"/>
    </location>
</feature>
<dbReference type="Gene3D" id="3.10.120.10">
    <property type="entry name" value="Cytochrome b5-like heme/steroid binding domain"/>
    <property type="match status" value="1"/>
</dbReference>
<evidence type="ECO:0000259" key="19">
    <source>
        <dbReference type="PROSITE" id="PS50255"/>
    </source>
</evidence>
<evidence type="ECO:0000256" key="12">
    <source>
        <dbReference type="ARBA" id="ARBA00052399"/>
    </source>
</evidence>
<dbReference type="Gene3D" id="3.20.20.70">
    <property type="entry name" value="Aldolase class I"/>
    <property type="match status" value="1"/>
</dbReference>
<comment type="caution">
    <text evidence="21">The sequence shown here is derived from an EMBL/GenBank/DDBJ whole genome shotgun (WGS) entry which is preliminary data.</text>
</comment>
<dbReference type="InterPro" id="IPR037396">
    <property type="entry name" value="FMN_HAD"/>
</dbReference>
<dbReference type="Pfam" id="PF00173">
    <property type="entry name" value="Cyt-b5"/>
    <property type="match status" value="1"/>
</dbReference>
<evidence type="ECO:0000256" key="4">
    <source>
        <dbReference type="ARBA" id="ARBA00011881"/>
    </source>
</evidence>
<dbReference type="Proteomes" id="UP000481858">
    <property type="component" value="Unassembled WGS sequence"/>
</dbReference>
<comment type="subunit">
    <text evidence="4">Homotetramer.</text>
</comment>
<dbReference type="OrthoDB" id="1925334at2759"/>
<dbReference type="PROSITE" id="PS50090">
    <property type="entry name" value="MYB_LIKE"/>
    <property type="match status" value="1"/>
</dbReference>
<keyword evidence="10" id="KW-0408">Iron</keyword>
<dbReference type="Pfam" id="PF01070">
    <property type="entry name" value="FMN_dh"/>
    <property type="match status" value="1"/>
</dbReference>
<comment type="similarity">
    <text evidence="13">In the C-terminal section; belongs to the FMN-dependent alpha-hydroxy acid dehydrogenase family.</text>
</comment>
<feature type="compositionally biased region" description="Basic and acidic residues" evidence="17">
    <location>
        <begin position="648"/>
        <end position="670"/>
    </location>
</feature>
<evidence type="ECO:0000259" key="18">
    <source>
        <dbReference type="PROSITE" id="PS50090"/>
    </source>
</evidence>
<dbReference type="SMART" id="SM01117">
    <property type="entry name" value="Cyt-b5"/>
    <property type="match status" value="1"/>
</dbReference>
<evidence type="ECO:0000256" key="14">
    <source>
        <dbReference type="ARBA" id="ARBA00061589"/>
    </source>
</evidence>
<comment type="catalytic activity">
    <reaction evidence="12">
        <text>(S)-lactate + 2 Fe(III)-[cytochrome c] = 2 Fe(II)-[cytochrome c] + pyruvate + 2 H(+)</text>
        <dbReference type="Rhea" id="RHEA:19909"/>
        <dbReference type="Rhea" id="RHEA-COMP:10350"/>
        <dbReference type="Rhea" id="RHEA-COMP:14399"/>
        <dbReference type="ChEBI" id="CHEBI:15361"/>
        <dbReference type="ChEBI" id="CHEBI:15378"/>
        <dbReference type="ChEBI" id="CHEBI:16651"/>
        <dbReference type="ChEBI" id="CHEBI:29033"/>
        <dbReference type="ChEBI" id="CHEBI:29034"/>
        <dbReference type="EC" id="1.1.2.3"/>
    </reaction>
    <physiologicalReaction direction="left-to-right" evidence="12">
        <dbReference type="Rhea" id="RHEA:19910"/>
    </physiologicalReaction>
</comment>
<dbReference type="GO" id="GO:0004460">
    <property type="term" value="F:L-lactate dehydrogenase (cytochrome) activity"/>
    <property type="evidence" value="ECO:0007669"/>
    <property type="project" value="UniProtKB-EC"/>
</dbReference>
<proteinExistence type="inferred from homology"/>
<evidence type="ECO:0000313" key="22">
    <source>
        <dbReference type="Proteomes" id="UP000481858"/>
    </source>
</evidence>
<evidence type="ECO:0000256" key="1">
    <source>
        <dbReference type="ARBA" id="ARBA00001917"/>
    </source>
</evidence>
<dbReference type="GO" id="GO:0005758">
    <property type="term" value="C:mitochondrial intermembrane space"/>
    <property type="evidence" value="ECO:0007669"/>
    <property type="project" value="UniProtKB-SubCell"/>
</dbReference>
<comment type="cofactor">
    <cofactor evidence="1">
        <name>FMN</name>
        <dbReference type="ChEBI" id="CHEBI:58210"/>
    </cofactor>
</comment>
<accession>A0A7C8MTU8</accession>
<comment type="subcellular location">
    <subcellularLocation>
        <location evidence="3">Mitochondrion intermembrane space</location>
    </subcellularLocation>
</comment>
<dbReference type="EC" id="1.1.2.3" evidence="15"/>
<dbReference type="InterPro" id="IPR013785">
    <property type="entry name" value="Aldolase_TIM"/>
</dbReference>
<keyword evidence="5" id="KW-0349">Heme</keyword>
<keyword evidence="22" id="KW-1185">Reference proteome</keyword>
<evidence type="ECO:0000256" key="5">
    <source>
        <dbReference type="ARBA" id="ARBA00022617"/>
    </source>
</evidence>
<feature type="domain" description="Myb-like" evidence="18">
    <location>
        <begin position="570"/>
        <end position="610"/>
    </location>
</feature>
<evidence type="ECO:0000256" key="8">
    <source>
        <dbReference type="ARBA" id="ARBA00022723"/>
    </source>
</evidence>
<dbReference type="InterPro" id="IPR037458">
    <property type="entry name" value="L-MDH/L-LDH_FMN-bd"/>
</dbReference>
<dbReference type="PROSITE" id="PS51349">
    <property type="entry name" value="FMN_HYDROXY_ACID_DH_2"/>
    <property type="match status" value="1"/>
</dbReference>